<keyword evidence="3 6" id="KW-1133">Transmembrane helix</keyword>
<dbReference type="VEuPathDB" id="FungiDB:PV10_02802"/>
<gene>
    <name evidence="7" type="ORF">B0A52_03942</name>
</gene>
<reference evidence="7 8" key="1">
    <citation type="submission" date="2017-03" db="EMBL/GenBank/DDBJ databases">
        <title>Genomes of endolithic fungi from Antarctica.</title>
        <authorList>
            <person name="Coleine C."/>
            <person name="Masonjones S."/>
            <person name="Stajich J.E."/>
        </authorList>
    </citation>
    <scope>NUCLEOTIDE SEQUENCE [LARGE SCALE GENOMIC DNA]</scope>
    <source>
        <strain evidence="7 8">CCFEE 6314</strain>
    </source>
</reference>
<dbReference type="PANTHER" id="PTHR11785:SF353">
    <property type="entry name" value="METHIONINE TRANSPORTER (EUROFUNG)"/>
    <property type="match status" value="1"/>
</dbReference>
<name>A0A438N7Y7_EXOME</name>
<organism evidence="7 8">
    <name type="scientific">Exophiala mesophila</name>
    <name type="common">Black yeast-like fungus</name>
    <dbReference type="NCBI Taxonomy" id="212818"/>
    <lineage>
        <taxon>Eukaryota</taxon>
        <taxon>Fungi</taxon>
        <taxon>Dikarya</taxon>
        <taxon>Ascomycota</taxon>
        <taxon>Pezizomycotina</taxon>
        <taxon>Eurotiomycetes</taxon>
        <taxon>Chaetothyriomycetidae</taxon>
        <taxon>Chaetothyriales</taxon>
        <taxon>Herpotrichiellaceae</taxon>
        <taxon>Exophiala</taxon>
    </lineage>
</organism>
<evidence type="ECO:0000256" key="6">
    <source>
        <dbReference type="SAM" id="Phobius"/>
    </source>
</evidence>
<dbReference type="InterPro" id="IPR050598">
    <property type="entry name" value="AminoAcid_Transporter"/>
</dbReference>
<feature type="transmembrane region" description="Helical" evidence="6">
    <location>
        <begin position="93"/>
        <end position="111"/>
    </location>
</feature>
<feature type="transmembrane region" description="Helical" evidence="6">
    <location>
        <begin position="356"/>
        <end position="376"/>
    </location>
</feature>
<proteinExistence type="predicted"/>
<evidence type="ECO:0000256" key="3">
    <source>
        <dbReference type="ARBA" id="ARBA00022989"/>
    </source>
</evidence>
<dbReference type="InterPro" id="IPR002293">
    <property type="entry name" value="AA/rel_permease1"/>
</dbReference>
<keyword evidence="2 6" id="KW-0812">Transmembrane</keyword>
<evidence type="ECO:0000313" key="8">
    <source>
        <dbReference type="Proteomes" id="UP000288859"/>
    </source>
</evidence>
<dbReference type="GO" id="GO:0015179">
    <property type="term" value="F:L-amino acid transmembrane transporter activity"/>
    <property type="evidence" value="ECO:0007669"/>
    <property type="project" value="TreeGrafter"/>
</dbReference>
<dbReference type="GO" id="GO:0016020">
    <property type="term" value="C:membrane"/>
    <property type="evidence" value="ECO:0007669"/>
    <property type="project" value="UniProtKB-SubCell"/>
</dbReference>
<feature type="transmembrane region" description="Helical" evidence="6">
    <location>
        <begin position="177"/>
        <end position="194"/>
    </location>
</feature>
<feature type="transmembrane region" description="Helical" evidence="6">
    <location>
        <begin position="64"/>
        <end position="86"/>
    </location>
</feature>
<feature type="transmembrane region" description="Helical" evidence="6">
    <location>
        <begin position="405"/>
        <end position="424"/>
    </location>
</feature>
<evidence type="ECO:0000256" key="4">
    <source>
        <dbReference type="ARBA" id="ARBA00023136"/>
    </source>
</evidence>
<dbReference type="Proteomes" id="UP000288859">
    <property type="component" value="Unassembled WGS sequence"/>
</dbReference>
<dbReference type="EMBL" id="NAJM01000016">
    <property type="protein sequence ID" value="RVX71758.1"/>
    <property type="molecule type" value="Genomic_DNA"/>
</dbReference>
<feature type="transmembrane region" description="Helical" evidence="6">
    <location>
        <begin position="144"/>
        <end position="165"/>
    </location>
</feature>
<evidence type="ECO:0000256" key="2">
    <source>
        <dbReference type="ARBA" id="ARBA00022692"/>
    </source>
</evidence>
<evidence type="ECO:0000313" key="7">
    <source>
        <dbReference type="EMBL" id="RVX71758.1"/>
    </source>
</evidence>
<feature type="region of interest" description="Disordered" evidence="5">
    <location>
        <begin position="576"/>
        <end position="599"/>
    </location>
</feature>
<feature type="transmembrane region" description="Helical" evidence="6">
    <location>
        <begin position="200"/>
        <end position="225"/>
    </location>
</feature>
<feature type="transmembrane region" description="Helical" evidence="6">
    <location>
        <begin position="503"/>
        <end position="527"/>
    </location>
</feature>
<dbReference type="Pfam" id="PF13520">
    <property type="entry name" value="AA_permease_2"/>
    <property type="match status" value="1"/>
</dbReference>
<comment type="caution">
    <text evidence="7">The sequence shown here is derived from an EMBL/GenBank/DDBJ whole genome shotgun (WGS) entry which is preliminary data.</text>
</comment>
<evidence type="ECO:0008006" key="9">
    <source>
        <dbReference type="Google" id="ProtNLM"/>
    </source>
</evidence>
<accession>A0A438N7Y7</accession>
<evidence type="ECO:0000256" key="5">
    <source>
        <dbReference type="SAM" id="MobiDB-lite"/>
    </source>
</evidence>
<evidence type="ECO:0000256" key="1">
    <source>
        <dbReference type="ARBA" id="ARBA00004141"/>
    </source>
</evidence>
<sequence length="599" mass="66098">MAVFSRFSRWASSRQKEATASGNDVQAEFVSDGEYKYTVGLGGNNSGPSYQEVSGAPVESNSPLGYSVGSITILFLNITSAILYLLGSPGLSYFYWVIGFLLSASSLAVYLEYASYFPNRSGAEVVYLEQAYPRPRYLFPTTFAMWYLILGFSSSNCIVLANYLFQINGSPPSSWGLKGVAIAAWTVTILFLVFSTRISYWVSNVVGVVKVITLTFIAITGLVVLGGHTRVEDPRANFRNSFAGTSDSPYGLATALVYIYFSYGGYNNACNVVNEVKVSFYPRTFNPSFDLTHEQDPIRQVKVYSSISLLIVASLYILANTAYLAAVPLDELKASQQIAASLFFQKVFGSSGAVKGLNFLIALSAFGNLLSANLGLSRITRECGRQGVLPYPKFWASTWPFGTPLGPYLVKYVLTVIMILAPPAGDAFNFTVSLQLYPNAIYNVFMAAGIYLVRWRRKKANLPQPQFKSWHVVILFNILVNLYLVVMPWYPPPGGANAGNFSFWYGTANVTGIGIIILCGIYYYLWIHGIPRWRGYRIRQETVSLADGGSLTHRLVQVPINQLDEWDRTHDPLGRDLDHGVESGSNSEGITSIKDEAKV</sequence>
<protein>
    <recommendedName>
        <fullName evidence="9">Amino acid permease/ SLC12A domain-containing protein</fullName>
    </recommendedName>
</protein>
<dbReference type="AlphaFoldDB" id="A0A438N7Y7"/>
<feature type="transmembrane region" description="Helical" evidence="6">
    <location>
        <begin position="436"/>
        <end position="453"/>
    </location>
</feature>
<feature type="transmembrane region" description="Helical" evidence="6">
    <location>
        <begin position="473"/>
        <end position="491"/>
    </location>
</feature>
<dbReference type="OrthoDB" id="5982228at2759"/>
<dbReference type="Gene3D" id="1.20.1740.10">
    <property type="entry name" value="Amino acid/polyamine transporter I"/>
    <property type="match status" value="1"/>
</dbReference>
<comment type="subcellular location">
    <subcellularLocation>
        <location evidence="1">Membrane</location>
        <topology evidence="1">Multi-pass membrane protein</topology>
    </subcellularLocation>
</comment>
<keyword evidence="4 6" id="KW-0472">Membrane</keyword>
<dbReference type="PANTHER" id="PTHR11785">
    <property type="entry name" value="AMINO ACID TRANSPORTER"/>
    <property type="match status" value="1"/>
</dbReference>
<feature type="transmembrane region" description="Helical" evidence="6">
    <location>
        <begin position="303"/>
        <end position="326"/>
    </location>
</feature>